<name>A4RZU4_OSTLU</name>
<organism evidence="1 2">
    <name type="scientific">Ostreococcus lucimarinus (strain CCE9901)</name>
    <dbReference type="NCBI Taxonomy" id="436017"/>
    <lineage>
        <taxon>Eukaryota</taxon>
        <taxon>Viridiplantae</taxon>
        <taxon>Chlorophyta</taxon>
        <taxon>Mamiellophyceae</taxon>
        <taxon>Mamiellales</taxon>
        <taxon>Bathycoccaceae</taxon>
        <taxon>Ostreococcus</taxon>
    </lineage>
</organism>
<gene>
    <name evidence="1" type="ORF">OSTLU_32511</name>
</gene>
<evidence type="ECO:0008006" key="3">
    <source>
        <dbReference type="Google" id="ProtNLM"/>
    </source>
</evidence>
<dbReference type="AlphaFoldDB" id="A4RZU4"/>
<dbReference type="eggNOG" id="ENOG502S13C">
    <property type="taxonomic scope" value="Eukaryota"/>
</dbReference>
<dbReference type="Gramene" id="ABO96922">
    <property type="protein sequence ID" value="ABO96922"/>
    <property type="gene ID" value="OSTLU_32511"/>
</dbReference>
<dbReference type="HOGENOM" id="CLU_967697_0_0_1"/>
<dbReference type="SUPFAM" id="SSF117396">
    <property type="entry name" value="TM1631-like"/>
    <property type="match status" value="1"/>
</dbReference>
<evidence type="ECO:0000313" key="1">
    <source>
        <dbReference type="EMBL" id="ABO96922.1"/>
    </source>
</evidence>
<dbReference type="Pfam" id="PF01904">
    <property type="entry name" value="DUF72"/>
    <property type="match status" value="1"/>
</dbReference>
<dbReference type="InterPro" id="IPR002763">
    <property type="entry name" value="DUF72"/>
</dbReference>
<dbReference type="Proteomes" id="UP000001568">
    <property type="component" value="Chromosome 7"/>
</dbReference>
<accession>A4RZU4</accession>
<evidence type="ECO:0000313" key="2">
    <source>
        <dbReference type="Proteomes" id="UP000001568"/>
    </source>
</evidence>
<dbReference type="KEGG" id="olu:OSTLU_32511"/>
<sequence length="288" mass="31627">MRPRNPPDVDDATSSSPFDSSALHGRLVHGTCGWASKSQNLSFYAPNELSSGERRLPSYAERFGCVEVDSTTYAIPTRDVVQRWVDATPDGFVFLVKAFGGLCASTVDARSLPRDVREMLPPTPSGRVAYSSMPTRAKDALWARWNDAIAPIVEAGKLGCVVFQFHLSQGVGDALRAHALECQSRLNGARTAVEFRNRDWITGDVGTQTVRWCREHDLLLVAADELEHETFQRDRQQTGLPVDGTGRRSACSTKKKFRFGASACARSIPNRREDLFGLLGAPSGATLR</sequence>
<dbReference type="PANTHER" id="PTHR30348:SF4">
    <property type="entry name" value="DUF72 DOMAIN-CONTAINING PROTEIN"/>
    <property type="match status" value="1"/>
</dbReference>
<dbReference type="GeneID" id="5002650"/>
<dbReference type="PANTHER" id="PTHR30348">
    <property type="entry name" value="UNCHARACTERIZED PROTEIN YECE"/>
    <property type="match status" value="1"/>
</dbReference>
<reference evidence="1 2" key="1">
    <citation type="journal article" date="2007" name="Proc. Natl. Acad. Sci. U.S.A.">
        <title>The tiny eukaryote Ostreococcus provides genomic insights into the paradox of plankton speciation.</title>
        <authorList>
            <person name="Palenik B."/>
            <person name="Grimwood J."/>
            <person name="Aerts A."/>
            <person name="Rouze P."/>
            <person name="Salamov A."/>
            <person name="Putnam N."/>
            <person name="Dupont C."/>
            <person name="Jorgensen R."/>
            <person name="Derelle E."/>
            <person name="Rombauts S."/>
            <person name="Zhou K."/>
            <person name="Otillar R."/>
            <person name="Merchant S.S."/>
            <person name="Podell S."/>
            <person name="Gaasterland T."/>
            <person name="Napoli C."/>
            <person name="Gendler K."/>
            <person name="Manuell A."/>
            <person name="Tai V."/>
            <person name="Vallon O."/>
            <person name="Piganeau G."/>
            <person name="Jancek S."/>
            <person name="Heijde M."/>
            <person name="Jabbari K."/>
            <person name="Bowler C."/>
            <person name="Lohr M."/>
            <person name="Robbens S."/>
            <person name="Werner G."/>
            <person name="Dubchak I."/>
            <person name="Pazour G.J."/>
            <person name="Ren Q."/>
            <person name="Paulsen I."/>
            <person name="Delwiche C."/>
            <person name="Schmutz J."/>
            <person name="Rokhsar D."/>
            <person name="Van de Peer Y."/>
            <person name="Moreau H."/>
            <person name="Grigoriev I.V."/>
        </authorList>
    </citation>
    <scope>NUCLEOTIDE SEQUENCE [LARGE SCALE GENOMIC DNA]</scope>
    <source>
        <strain evidence="1 2">CCE9901</strain>
    </source>
</reference>
<dbReference type="OMA" id="HALECQS"/>
<protein>
    <recommendedName>
        <fullName evidence="3">DUF72 domain-containing protein</fullName>
    </recommendedName>
</protein>
<dbReference type="EMBL" id="CP000587">
    <property type="protein sequence ID" value="ABO96922.1"/>
    <property type="molecule type" value="Genomic_DNA"/>
</dbReference>
<dbReference type="Gene3D" id="3.20.20.410">
    <property type="entry name" value="Protein of unknown function UPF0759"/>
    <property type="match status" value="1"/>
</dbReference>
<keyword evidence="2" id="KW-1185">Reference proteome</keyword>
<dbReference type="OrthoDB" id="5958500at2759"/>
<dbReference type="InterPro" id="IPR036520">
    <property type="entry name" value="UPF0759_sf"/>
</dbReference>
<dbReference type="RefSeq" id="XP_001418629.1">
    <property type="nucleotide sequence ID" value="XM_001418592.1"/>
</dbReference>
<proteinExistence type="predicted"/>